<dbReference type="EMBL" id="LAZR01019314">
    <property type="protein sequence ID" value="KKL92990.1"/>
    <property type="molecule type" value="Genomic_DNA"/>
</dbReference>
<reference evidence="1" key="1">
    <citation type="journal article" date="2015" name="Nature">
        <title>Complex archaea that bridge the gap between prokaryotes and eukaryotes.</title>
        <authorList>
            <person name="Spang A."/>
            <person name="Saw J.H."/>
            <person name="Jorgensen S.L."/>
            <person name="Zaremba-Niedzwiedzka K."/>
            <person name="Martijn J."/>
            <person name="Lind A.E."/>
            <person name="van Eijk R."/>
            <person name="Schleper C."/>
            <person name="Guy L."/>
            <person name="Ettema T.J."/>
        </authorList>
    </citation>
    <scope>NUCLEOTIDE SEQUENCE</scope>
</reference>
<organism evidence="1">
    <name type="scientific">marine sediment metagenome</name>
    <dbReference type="NCBI Taxonomy" id="412755"/>
    <lineage>
        <taxon>unclassified sequences</taxon>
        <taxon>metagenomes</taxon>
        <taxon>ecological metagenomes</taxon>
    </lineage>
</organism>
<gene>
    <name evidence="1" type="ORF">LCGC14_1879100</name>
</gene>
<evidence type="ECO:0000313" key="1">
    <source>
        <dbReference type="EMBL" id="KKL92990.1"/>
    </source>
</evidence>
<comment type="caution">
    <text evidence="1">The sequence shown here is derived from an EMBL/GenBank/DDBJ whole genome shotgun (WGS) entry which is preliminary data.</text>
</comment>
<accession>A0A0F9IGU2</accession>
<sequence>MKCPIHHVEFDELLWCPMCLIDEAEEYEEKHQEPLCDVETDIDGVEATEGTAGYTDSH</sequence>
<dbReference type="AlphaFoldDB" id="A0A0F9IGU2"/>
<name>A0A0F9IGU2_9ZZZZ</name>
<proteinExistence type="predicted"/>
<protein>
    <submittedName>
        <fullName evidence="1">Uncharacterized protein</fullName>
    </submittedName>
</protein>